<keyword evidence="7" id="KW-1185">Reference proteome</keyword>
<feature type="coiled-coil region" evidence="2">
    <location>
        <begin position="372"/>
        <end position="399"/>
    </location>
</feature>
<feature type="transmembrane region" description="Helical" evidence="4">
    <location>
        <begin position="405"/>
        <end position="425"/>
    </location>
</feature>
<dbReference type="Proteomes" id="UP000324897">
    <property type="component" value="Unassembled WGS sequence"/>
</dbReference>
<dbReference type="InterPro" id="IPR027417">
    <property type="entry name" value="P-loop_NTPase"/>
</dbReference>
<protein>
    <recommendedName>
        <fullName evidence="5">MSP domain-containing protein</fullName>
    </recommendedName>
</protein>
<gene>
    <name evidence="6" type="ORF">EJB05_54098</name>
</gene>
<evidence type="ECO:0000256" key="2">
    <source>
        <dbReference type="SAM" id="Coils"/>
    </source>
</evidence>
<feature type="non-terminal residue" evidence="6">
    <location>
        <position position="1"/>
    </location>
</feature>
<evidence type="ECO:0000313" key="6">
    <source>
        <dbReference type="EMBL" id="TVU00456.1"/>
    </source>
</evidence>
<dbReference type="OrthoDB" id="264603at2759"/>
<evidence type="ECO:0000256" key="3">
    <source>
        <dbReference type="SAM" id="MobiDB-lite"/>
    </source>
</evidence>
<feature type="compositionally biased region" description="Basic residues" evidence="3">
    <location>
        <begin position="138"/>
        <end position="150"/>
    </location>
</feature>
<comment type="similarity">
    <text evidence="1">Belongs to the VAMP-associated protein (VAP) (TC 9.B.17) family.</text>
</comment>
<evidence type="ECO:0000259" key="5">
    <source>
        <dbReference type="PROSITE" id="PS50202"/>
    </source>
</evidence>
<dbReference type="PANTHER" id="PTHR10809:SF160">
    <property type="entry name" value="VESICLE-ASSOCIATED PROTEIN 1-3"/>
    <property type="match status" value="1"/>
</dbReference>
<dbReference type="FunFam" id="2.60.40.10:FF:000813">
    <property type="entry name" value="Vesicle-associated protein 1-1"/>
    <property type="match status" value="1"/>
</dbReference>
<dbReference type="PANTHER" id="PTHR10809">
    <property type="entry name" value="VESICLE-ASSOCIATED MEMBRANE PROTEIN-ASSOCIATED PROTEIN"/>
    <property type="match status" value="1"/>
</dbReference>
<evidence type="ECO:0000256" key="4">
    <source>
        <dbReference type="SAM" id="Phobius"/>
    </source>
</evidence>
<feature type="region of interest" description="Disordered" evidence="3">
    <location>
        <begin position="319"/>
        <end position="339"/>
    </location>
</feature>
<keyword evidence="4" id="KW-1133">Transmembrane helix</keyword>
<sequence length="431" mass="46940">MVVIVGATSTGKTKLSIDAARELGREVVNADKIQLYAGLDITTNKVPLADRLGVLHHLLGAVRRDRGHQRQHAGPGSRAGGQDPAHGRRLGLWPGQRLDASATVRTRLDGAGPAAESASWSATSAGPASSPSGASSPTRRRAGHQCRRRWRDGGGEAGTANHFSKSLILAEKKVGKTIESFCCSCSSFGAMSNTLLRVYPSELKIPFEVKKQRSCCMQLTNRTDQYVAFKVKTTNPRKYSVRHACGILLPRSSCNLTVTMQAPMEILSDYHCKDKFLVQSVVVRDGATMKEFVPQLFTKAPGKAIEEFKLRVVYIAANPPSPVPEEEEEEDSSPRSEVMGCEVNRPSLRDVVPTYTGASGEEPSCAEGASVISRLVGEREYATDENQKLQKEMETLRETRSSQQGFSLVFVLLVFMSSIFVGRLMNNGIKA</sequence>
<dbReference type="GO" id="GO:0090158">
    <property type="term" value="P:endoplasmic reticulum membrane organization"/>
    <property type="evidence" value="ECO:0007669"/>
    <property type="project" value="TreeGrafter"/>
</dbReference>
<dbReference type="Pfam" id="PF00635">
    <property type="entry name" value="Motile_Sperm"/>
    <property type="match status" value="1"/>
</dbReference>
<evidence type="ECO:0000256" key="1">
    <source>
        <dbReference type="ARBA" id="ARBA00008932"/>
    </source>
</evidence>
<dbReference type="InterPro" id="IPR016763">
    <property type="entry name" value="VAP"/>
</dbReference>
<keyword evidence="4" id="KW-0472">Membrane</keyword>
<dbReference type="Gramene" id="TVU00456">
    <property type="protein sequence ID" value="TVU00456"/>
    <property type="gene ID" value="EJB05_54098"/>
</dbReference>
<dbReference type="InterPro" id="IPR013783">
    <property type="entry name" value="Ig-like_fold"/>
</dbReference>
<dbReference type="GO" id="GO:0005789">
    <property type="term" value="C:endoplasmic reticulum membrane"/>
    <property type="evidence" value="ECO:0007669"/>
    <property type="project" value="InterPro"/>
</dbReference>
<feature type="domain" description="MSP" evidence="5">
    <location>
        <begin position="195"/>
        <end position="315"/>
    </location>
</feature>
<comment type="caution">
    <text evidence="6">The sequence shown here is derived from an EMBL/GenBank/DDBJ whole genome shotgun (WGS) entry which is preliminary data.</text>
</comment>
<dbReference type="EMBL" id="RWGY01000584">
    <property type="protein sequence ID" value="TVU00456.1"/>
    <property type="molecule type" value="Genomic_DNA"/>
</dbReference>
<dbReference type="SUPFAM" id="SSF49354">
    <property type="entry name" value="PapD-like"/>
    <property type="match status" value="1"/>
</dbReference>
<name>A0A5J9SN86_9POAL</name>
<accession>A0A5J9SN86</accession>
<feature type="compositionally biased region" description="Low complexity" evidence="3">
    <location>
        <begin position="114"/>
        <end position="137"/>
    </location>
</feature>
<dbReference type="Gene3D" id="3.40.50.300">
    <property type="entry name" value="P-loop containing nucleotide triphosphate hydrolases"/>
    <property type="match status" value="1"/>
</dbReference>
<proteinExistence type="inferred from homology"/>
<dbReference type="Gene3D" id="2.60.40.10">
    <property type="entry name" value="Immunoglobulins"/>
    <property type="match status" value="1"/>
</dbReference>
<dbReference type="GO" id="GO:0005886">
    <property type="term" value="C:plasma membrane"/>
    <property type="evidence" value="ECO:0007669"/>
    <property type="project" value="TreeGrafter"/>
</dbReference>
<dbReference type="AlphaFoldDB" id="A0A5J9SN86"/>
<dbReference type="InterPro" id="IPR000535">
    <property type="entry name" value="MSP_dom"/>
</dbReference>
<dbReference type="PROSITE" id="PS50202">
    <property type="entry name" value="MSP"/>
    <property type="match status" value="1"/>
</dbReference>
<dbReference type="GO" id="GO:0061817">
    <property type="term" value="P:endoplasmic reticulum-plasma membrane tethering"/>
    <property type="evidence" value="ECO:0007669"/>
    <property type="project" value="TreeGrafter"/>
</dbReference>
<keyword evidence="4" id="KW-0812">Transmembrane</keyword>
<dbReference type="Pfam" id="PF01745">
    <property type="entry name" value="IPT"/>
    <property type="match status" value="1"/>
</dbReference>
<dbReference type="InterPro" id="IPR008962">
    <property type="entry name" value="PapD-like_sf"/>
</dbReference>
<organism evidence="6 7">
    <name type="scientific">Eragrostis curvula</name>
    <name type="common">weeping love grass</name>
    <dbReference type="NCBI Taxonomy" id="38414"/>
    <lineage>
        <taxon>Eukaryota</taxon>
        <taxon>Viridiplantae</taxon>
        <taxon>Streptophyta</taxon>
        <taxon>Embryophyta</taxon>
        <taxon>Tracheophyta</taxon>
        <taxon>Spermatophyta</taxon>
        <taxon>Magnoliopsida</taxon>
        <taxon>Liliopsida</taxon>
        <taxon>Poales</taxon>
        <taxon>Poaceae</taxon>
        <taxon>PACMAD clade</taxon>
        <taxon>Chloridoideae</taxon>
        <taxon>Eragrostideae</taxon>
        <taxon>Eragrostidinae</taxon>
        <taxon>Eragrostis</taxon>
    </lineage>
</organism>
<evidence type="ECO:0000313" key="7">
    <source>
        <dbReference type="Proteomes" id="UP000324897"/>
    </source>
</evidence>
<feature type="region of interest" description="Disordered" evidence="3">
    <location>
        <begin position="65"/>
        <end position="96"/>
    </location>
</feature>
<keyword evidence="2" id="KW-0175">Coiled coil</keyword>
<feature type="region of interest" description="Disordered" evidence="3">
    <location>
        <begin position="109"/>
        <end position="157"/>
    </location>
</feature>
<reference evidence="6 7" key="1">
    <citation type="journal article" date="2019" name="Sci. Rep.">
        <title>A high-quality genome of Eragrostis curvula grass provides insights into Poaceae evolution and supports new strategies to enhance forage quality.</title>
        <authorList>
            <person name="Carballo J."/>
            <person name="Santos B.A.C.M."/>
            <person name="Zappacosta D."/>
            <person name="Garbus I."/>
            <person name="Selva J.P."/>
            <person name="Gallo C.A."/>
            <person name="Diaz A."/>
            <person name="Albertini E."/>
            <person name="Caccamo M."/>
            <person name="Echenique V."/>
        </authorList>
    </citation>
    <scope>NUCLEOTIDE SEQUENCE [LARGE SCALE GENOMIC DNA]</scope>
    <source>
        <strain evidence="7">cv. Victoria</strain>
        <tissue evidence="6">Leaf</tissue>
    </source>
</reference>